<dbReference type="OrthoDB" id="5365817at2"/>
<dbReference type="Proteomes" id="UP000286246">
    <property type="component" value="Unassembled WGS sequence"/>
</dbReference>
<accession>A0A420AR88</accession>
<dbReference type="Pfam" id="PF00190">
    <property type="entry name" value="Cupin_1"/>
    <property type="match status" value="1"/>
</dbReference>
<dbReference type="GO" id="GO:0051213">
    <property type="term" value="F:dioxygenase activity"/>
    <property type="evidence" value="ECO:0007669"/>
    <property type="project" value="UniProtKB-KW"/>
</dbReference>
<organism evidence="2 3">
    <name type="scientific">Sphingobacterium detergens</name>
    <dbReference type="NCBI Taxonomy" id="1145106"/>
    <lineage>
        <taxon>Bacteria</taxon>
        <taxon>Pseudomonadati</taxon>
        <taxon>Bacteroidota</taxon>
        <taxon>Sphingobacteriia</taxon>
        <taxon>Sphingobacteriales</taxon>
        <taxon>Sphingobacteriaceae</taxon>
        <taxon>Sphingobacterium</taxon>
    </lineage>
</organism>
<keyword evidence="2" id="KW-0560">Oxidoreductase</keyword>
<feature type="domain" description="Cupin type-1" evidence="1">
    <location>
        <begin position="33"/>
        <end position="123"/>
    </location>
</feature>
<evidence type="ECO:0000259" key="1">
    <source>
        <dbReference type="Pfam" id="PF00190"/>
    </source>
</evidence>
<dbReference type="InterPro" id="IPR011051">
    <property type="entry name" value="RmlC_Cupin_sf"/>
</dbReference>
<dbReference type="InterPro" id="IPR006045">
    <property type="entry name" value="Cupin_1"/>
</dbReference>
<keyword evidence="2" id="KW-0223">Dioxygenase</keyword>
<protein>
    <submittedName>
        <fullName evidence="2">Quercetin dioxygenase-like cupin family protein</fullName>
    </submittedName>
</protein>
<evidence type="ECO:0000313" key="3">
    <source>
        <dbReference type="Proteomes" id="UP000286246"/>
    </source>
</evidence>
<dbReference type="Gene3D" id="2.60.120.10">
    <property type="entry name" value="Jelly Rolls"/>
    <property type="match status" value="1"/>
</dbReference>
<dbReference type="EMBL" id="RAPY01000004">
    <property type="protein sequence ID" value="RKE46999.1"/>
    <property type="molecule type" value="Genomic_DNA"/>
</dbReference>
<keyword evidence="3" id="KW-1185">Reference proteome</keyword>
<dbReference type="InterPro" id="IPR014710">
    <property type="entry name" value="RmlC-like_jellyroll"/>
</dbReference>
<name>A0A420AR88_SPHD1</name>
<dbReference type="AlphaFoldDB" id="A0A420AR88"/>
<gene>
    <name evidence="2" type="ORF">DFQ12_4157</name>
</gene>
<dbReference type="RefSeq" id="WP_120260829.1">
    <property type="nucleotide sequence ID" value="NZ_RAPY01000004.1"/>
</dbReference>
<reference evidence="2 3" key="1">
    <citation type="submission" date="2018-09" db="EMBL/GenBank/DDBJ databases">
        <title>Genomic Encyclopedia of Type Strains, Phase III (KMG-III): the genomes of soil and plant-associated and newly described type strains.</title>
        <authorList>
            <person name="Whitman W."/>
        </authorList>
    </citation>
    <scope>NUCLEOTIDE SEQUENCE [LARGE SCALE GENOMIC DNA]</scope>
    <source>
        <strain evidence="2 3">CECT 7938</strain>
    </source>
</reference>
<dbReference type="SUPFAM" id="SSF51182">
    <property type="entry name" value="RmlC-like cupins"/>
    <property type="match status" value="1"/>
</dbReference>
<comment type="caution">
    <text evidence="2">The sequence shown here is derived from an EMBL/GenBank/DDBJ whole genome shotgun (WGS) entry which is preliminary data.</text>
</comment>
<sequence length="134" mass="15194">MVEIINAFRSLKEVSKAEAIMQKVAFLTGDDSMSLFIIALNKNQVLPAHYHKKGIEIYYILSGSAILTTTLFHPKNQLDIDVKTVIKGDTFSIPPFNIHQIANHRAEIVIILAIAPKNHNHIDRYFVELDLNKQ</sequence>
<evidence type="ECO:0000313" key="2">
    <source>
        <dbReference type="EMBL" id="RKE46999.1"/>
    </source>
</evidence>
<proteinExistence type="predicted"/>